<evidence type="ECO:0000313" key="2">
    <source>
        <dbReference type="Proteomes" id="UP000095282"/>
    </source>
</evidence>
<keyword evidence="2" id="KW-1185">Reference proteome</keyword>
<dbReference type="AlphaFoldDB" id="A0A1I7TX68"/>
<dbReference type="GO" id="GO:0016477">
    <property type="term" value="P:cell migration"/>
    <property type="evidence" value="ECO:0007669"/>
    <property type="project" value="TreeGrafter"/>
</dbReference>
<comment type="similarity">
    <text evidence="1">Belongs to the HEM-1/HEM-2 family.</text>
</comment>
<evidence type="ECO:0000313" key="3">
    <source>
        <dbReference type="WBParaSite" id="Csp11.Scaffold629.g12693.t1"/>
    </source>
</evidence>
<dbReference type="PANTHER" id="PTHR12093:SF10">
    <property type="entry name" value="MEMBRANE-ASSOCIATED PROTEIN HEM"/>
    <property type="match status" value="1"/>
</dbReference>
<dbReference type="InterPro" id="IPR019137">
    <property type="entry name" value="Nck-associated_protein-1"/>
</dbReference>
<dbReference type="GO" id="GO:0030866">
    <property type="term" value="P:cortical actin cytoskeleton organization"/>
    <property type="evidence" value="ECO:0007669"/>
    <property type="project" value="TreeGrafter"/>
</dbReference>
<dbReference type="STRING" id="1561998.A0A1I7TX68"/>
<organism evidence="2 3">
    <name type="scientific">Caenorhabditis tropicalis</name>
    <dbReference type="NCBI Taxonomy" id="1561998"/>
    <lineage>
        <taxon>Eukaryota</taxon>
        <taxon>Metazoa</taxon>
        <taxon>Ecdysozoa</taxon>
        <taxon>Nematoda</taxon>
        <taxon>Chromadorea</taxon>
        <taxon>Rhabditida</taxon>
        <taxon>Rhabditina</taxon>
        <taxon>Rhabditomorpha</taxon>
        <taxon>Rhabditoidea</taxon>
        <taxon>Rhabditidae</taxon>
        <taxon>Peloderinae</taxon>
        <taxon>Caenorhabditis</taxon>
    </lineage>
</organism>
<dbReference type="GO" id="GO:0030031">
    <property type="term" value="P:cell projection assembly"/>
    <property type="evidence" value="ECO:0007669"/>
    <property type="project" value="TreeGrafter"/>
</dbReference>
<dbReference type="GO" id="GO:0031209">
    <property type="term" value="C:SCAR complex"/>
    <property type="evidence" value="ECO:0007669"/>
    <property type="project" value="TreeGrafter"/>
</dbReference>
<sequence length="134" mass="15148">MVAVAICIPRIGMSELSSYTPSIQASLNNSHCVPAAINTIGSALFHLHEQNDIPMRMKEFLALASSGILRTIHERDNGRQVSDVILRSQTTLYIILEQMVRKSRWLSMDVLEACFPYNLVRTAYQQCYEVDTKT</sequence>
<reference evidence="3" key="1">
    <citation type="submission" date="2016-11" db="UniProtKB">
        <authorList>
            <consortium name="WormBaseParasite"/>
        </authorList>
    </citation>
    <scope>IDENTIFICATION</scope>
</reference>
<dbReference type="PANTHER" id="PTHR12093">
    <property type="entry name" value="NCK-ASSOCIATED PROTEIN 1"/>
    <property type="match status" value="1"/>
</dbReference>
<name>A0A1I7TX68_9PELO</name>
<dbReference type="Pfam" id="PF09735">
    <property type="entry name" value="Nckap1"/>
    <property type="match status" value="1"/>
</dbReference>
<evidence type="ECO:0000256" key="1">
    <source>
        <dbReference type="ARBA" id="ARBA00037947"/>
    </source>
</evidence>
<dbReference type="GO" id="GO:0048812">
    <property type="term" value="P:neuron projection morphogenesis"/>
    <property type="evidence" value="ECO:0007669"/>
    <property type="project" value="TreeGrafter"/>
</dbReference>
<accession>A0A1I7TX68</accession>
<dbReference type="Proteomes" id="UP000095282">
    <property type="component" value="Unplaced"/>
</dbReference>
<proteinExistence type="inferred from homology"/>
<protein>
    <submittedName>
        <fullName evidence="3">Mediator of RNA polymerase II transcription subunit 23</fullName>
    </submittedName>
</protein>
<dbReference type="WBParaSite" id="Csp11.Scaffold629.g12693.t1">
    <property type="protein sequence ID" value="Csp11.Scaffold629.g12693.t1"/>
    <property type="gene ID" value="Csp11.Scaffold629.g12693"/>
</dbReference>